<dbReference type="InterPro" id="IPR013341">
    <property type="entry name" value="Mandelate_racemase_N_dom"/>
</dbReference>
<dbReference type="SFLD" id="SFLDF00009">
    <property type="entry name" value="o-succinylbenzoate_synthase"/>
    <property type="match status" value="1"/>
</dbReference>
<dbReference type="SUPFAM" id="SSF54826">
    <property type="entry name" value="Enolase N-terminal domain-like"/>
    <property type="match status" value="1"/>
</dbReference>
<keyword evidence="9" id="KW-1185">Reference proteome</keyword>
<protein>
    <recommendedName>
        <fullName evidence="5 6">o-succinylbenzoate synthase</fullName>
        <ecNumber evidence="5 6">4.2.1.113</ecNumber>
    </recommendedName>
</protein>
<evidence type="ECO:0000256" key="3">
    <source>
        <dbReference type="ARBA" id="ARBA00022842"/>
    </source>
</evidence>
<sequence length="356" mass="39408">MKLVRIRLIPKRLRLKRPFVSSHETLTEREITIVEVKDQSGLVGYGELDAFSQPFYTSETQATARWVIEHTLVNLVKNIEFATPIELFDQMVAVKGNQLAKAAIDMAVWDLFAKIQRLSLADVLAKNVELERAKNVRVGISIGIQNEDRTMDQVERAIKKGYGRIKLKVRGNTDLTRIAHVAAHFPTAPLCVDANGSLTYESDLASKIDRLRLIMIEDPFKVDQSQLSARLQEEMTTALCYDEAITSVHEAVRAINAGECRIVSIKAGILGGLTPALAMIRAHQKFHFPIWCGGLLEGGVGRAANLALASLNTFAYPGDISETSRYYEHDIAKPNFQLENGCLVVPSKPGIGVDLV</sequence>
<dbReference type="RefSeq" id="WP_121977630.1">
    <property type="nucleotide sequence ID" value="NZ_JBHTLH010000015.1"/>
</dbReference>
<name>A0ABW3PRH7_9LACO</name>
<dbReference type="Pfam" id="PF02746">
    <property type="entry name" value="MR_MLE_N"/>
    <property type="match status" value="1"/>
</dbReference>
<evidence type="ECO:0000256" key="1">
    <source>
        <dbReference type="ARBA" id="ARBA00001968"/>
    </source>
</evidence>
<evidence type="ECO:0000313" key="8">
    <source>
        <dbReference type="EMBL" id="MFD1124860.1"/>
    </source>
</evidence>
<keyword evidence="3" id="KW-0460">Magnesium</keyword>
<feature type="domain" description="Mandelate racemase/muconate lactonizing enzyme C-terminal" evidence="7">
    <location>
        <begin position="147"/>
        <end position="238"/>
    </location>
</feature>
<keyword evidence="2" id="KW-0479">Metal-binding</keyword>
<accession>A0ABW3PRH7</accession>
<dbReference type="Proteomes" id="UP001597156">
    <property type="component" value="Unassembled WGS sequence"/>
</dbReference>
<dbReference type="PANTHER" id="PTHR48073:SF5">
    <property type="entry name" value="O-SUCCINYLBENZOATE SYNTHASE"/>
    <property type="match status" value="1"/>
</dbReference>
<evidence type="ECO:0000259" key="7">
    <source>
        <dbReference type="SMART" id="SM00922"/>
    </source>
</evidence>
<evidence type="ECO:0000256" key="4">
    <source>
        <dbReference type="ARBA" id="ARBA00023239"/>
    </source>
</evidence>
<dbReference type="PANTHER" id="PTHR48073">
    <property type="entry name" value="O-SUCCINYLBENZOATE SYNTHASE-RELATED"/>
    <property type="match status" value="1"/>
</dbReference>
<dbReference type="SFLD" id="SFLDS00001">
    <property type="entry name" value="Enolase"/>
    <property type="match status" value="1"/>
</dbReference>
<comment type="cofactor">
    <cofactor evidence="1">
        <name>a divalent metal cation</name>
        <dbReference type="ChEBI" id="CHEBI:60240"/>
    </cofactor>
</comment>
<gene>
    <name evidence="8" type="primary">menC</name>
    <name evidence="8" type="ORF">ACFQ22_05700</name>
</gene>
<dbReference type="EC" id="4.2.1.113" evidence="5 6"/>
<proteinExistence type="predicted"/>
<keyword evidence="4 8" id="KW-0456">Lyase</keyword>
<dbReference type="SMART" id="SM00922">
    <property type="entry name" value="MR_MLE"/>
    <property type="match status" value="1"/>
</dbReference>
<comment type="caution">
    <text evidence="8">The sequence shown here is derived from an EMBL/GenBank/DDBJ whole genome shotgun (WGS) entry which is preliminary data.</text>
</comment>
<evidence type="ECO:0000313" key="9">
    <source>
        <dbReference type="Proteomes" id="UP001597156"/>
    </source>
</evidence>
<dbReference type="InterPro" id="IPR010197">
    <property type="entry name" value="OSBS/NAAAR"/>
</dbReference>
<dbReference type="InterPro" id="IPR029065">
    <property type="entry name" value="Enolase_C-like"/>
</dbReference>
<dbReference type="Gene3D" id="3.20.20.120">
    <property type="entry name" value="Enolase-like C-terminal domain"/>
    <property type="match status" value="1"/>
</dbReference>
<dbReference type="InterPro" id="IPR036849">
    <property type="entry name" value="Enolase-like_C_sf"/>
</dbReference>
<dbReference type="InterPro" id="IPR013342">
    <property type="entry name" value="Mandelate_racemase_C"/>
</dbReference>
<dbReference type="InterPro" id="IPR029017">
    <property type="entry name" value="Enolase-like_N"/>
</dbReference>
<dbReference type="EMBL" id="JBHTLH010000015">
    <property type="protein sequence ID" value="MFD1124860.1"/>
    <property type="molecule type" value="Genomic_DNA"/>
</dbReference>
<dbReference type="SFLD" id="SFLDG00180">
    <property type="entry name" value="muconate_cycloisomerase"/>
    <property type="match status" value="1"/>
</dbReference>
<reference evidence="9" key="1">
    <citation type="journal article" date="2019" name="Int. J. Syst. Evol. Microbiol.">
        <title>The Global Catalogue of Microorganisms (GCM) 10K type strain sequencing project: providing services to taxonomists for standard genome sequencing and annotation.</title>
        <authorList>
            <consortium name="The Broad Institute Genomics Platform"/>
            <consortium name="The Broad Institute Genome Sequencing Center for Infectious Disease"/>
            <person name="Wu L."/>
            <person name="Ma J."/>
        </authorList>
    </citation>
    <scope>NUCLEOTIDE SEQUENCE [LARGE SCALE GENOMIC DNA]</scope>
    <source>
        <strain evidence="9">CCUG 71848</strain>
    </source>
</reference>
<dbReference type="SUPFAM" id="SSF51604">
    <property type="entry name" value="Enolase C-terminal domain-like"/>
    <property type="match status" value="1"/>
</dbReference>
<organism evidence="8 9">
    <name type="scientific">Lentilactobacillus raoultii</name>
    <dbReference type="NCBI Taxonomy" id="1987503"/>
    <lineage>
        <taxon>Bacteria</taxon>
        <taxon>Bacillati</taxon>
        <taxon>Bacillota</taxon>
        <taxon>Bacilli</taxon>
        <taxon>Lactobacillales</taxon>
        <taxon>Lactobacillaceae</taxon>
        <taxon>Lentilactobacillus</taxon>
    </lineage>
</organism>
<evidence type="ECO:0000256" key="2">
    <source>
        <dbReference type="ARBA" id="ARBA00022723"/>
    </source>
</evidence>
<evidence type="ECO:0000256" key="5">
    <source>
        <dbReference type="ARBA" id="ARBA00029491"/>
    </source>
</evidence>
<evidence type="ECO:0000256" key="6">
    <source>
        <dbReference type="NCBIfam" id="TIGR01928"/>
    </source>
</evidence>
<dbReference type="GO" id="GO:0043748">
    <property type="term" value="F:O-succinylbenzoate synthase activity"/>
    <property type="evidence" value="ECO:0007669"/>
    <property type="project" value="UniProtKB-EC"/>
</dbReference>
<dbReference type="NCBIfam" id="TIGR01928">
    <property type="entry name" value="menC_lowGC_arch"/>
    <property type="match status" value="1"/>
</dbReference>
<dbReference type="Pfam" id="PF13378">
    <property type="entry name" value="MR_MLE_C"/>
    <property type="match status" value="1"/>
</dbReference>
<dbReference type="Gene3D" id="3.30.390.10">
    <property type="entry name" value="Enolase-like, N-terminal domain"/>
    <property type="match status" value="1"/>
</dbReference>